<accession>A0A644VI40</accession>
<dbReference type="AlphaFoldDB" id="A0A644VI40"/>
<dbReference type="EMBL" id="VSSQ01000316">
    <property type="protein sequence ID" value="MPL90951.1"/>
    <property type="molecule type" value="Genomic_DNA"/>
</dbReference>
<protein>
    <submittedName>
        <fullName evidence="1">Uncharacterized protein</fullName>
    </submittedName>
</protein>
<sequence>MNKKDLNPGDTVWLSHDDTTKYTYLGETAIIPSIKNEGYIPIHKAELGVFAYNPGPNRELKMILLPYEA</sequence>
<organism evidence="1">
    <name type="scientific">bioreactor metagenome</name>
    <dbReference type="NCBI Taxonomy" id="1076179"/>
    <lineage>
        <taxon>unclassified sequences</taxon>
        <taxon>metagenomes</taxon>
        <taxon>ecological metagenomes</taxon>
    </lineage>
</organism>
<gene>
    <name evidence="1" type="ORF">SDC9_37010</name>
</gene>
<proteinExistence type="predicted"/>
<reference evidence="1" key="1">
    <citation type="submission" date="2019-08" db="EMBL/GenBank/DDBJ databases">
        <authorList>
            <person name="Kucharzyk K."/>
            <person name="Murdoch R.W."/>
            <person name="Higgins S."/>
            <person name="Loffler F."/>
        </authorList>
    </citation>
    <scope>NUCLEOTIDE SEQUENCE</scope>
</reference>
<comment type="caution">
    <text evidence="1">The sequence shown here is derived from an EMBL/GenBank/DDBJ whole genome shotgun (WGS) entry which is preliminary data.</text>
</comment>
<evidence type="ECO:0000313" key="1">
    <source>
        <dbReference type="EMBL" id="MPL90951.1"/>
    </source>
</evidence>
<name>A0A644VI40_9ZZZZ</name>